<evidence type="ECO:0000313" key="1">
    <source>
        <dbReference type="EMBL" id="MFC0582844.1"/>
    </source>
</evidence>
<dbReference type="EMBL" id="JBHLUB010000032">
    <property type="protein sequence ID" value="MFC0582844.1"/>
    <property type="molecule type" value="Genomic_DNA"/>
</dbReference>
<sequence>MRVNVIGGGLNGLSAACRLAAAGAEVTVFEADQRLGGAARSADVFGNGSVVDLGAAAHPTGVISPAFKHLNVEEHGVRWIHPKYPLAHPIASDKTALLEQDVQRTLDLLPAADHRAWRSLHESVALNPARAAQNLFGPLTRWPEDLGFMARFGLRALLPARTTANRIFSSAEARALFTGSAAHPIVPPQHPFTSAVGILFGGLGMTTGWPVVAGGTQTLVDALASVLSDHGGTILTNRPIVDLRELPPADATVLNLTPHQILALRGVELSSLQRRLLAHWRYGPSVSKADFLLQGLVPWLDERIASAGTIHLVGTADELLAAESAVVNGRVANRPFVMVSQQQAADPTRSPREDQHVLSSYAHVPRGYNGSVLKSIINQFERFAPGFSQRVLAVHESPPRVLEAWNPNLVDGDIGGGSLSGLQQFVRPLPSFHPYRLKKRQLYMASAATPPGGGAHGMAGWHAASSLLNDLGA</sequence>
<dbReference type="PROSITE" id="PS51257">
    <property type="entry name" value="PROKAR_LIPOPROTEIN"/>
    <property type="match status" value="1"/>
</dbReference>
<dbReference type="InterPro" id="IPR036188">
    <property type="entry name" value="FAD/NAD-bd_sf"/>
</dbReference>
<comment type="caution">
    <text evidence="1">The sequence shown here is derived from an EMBL/GenBank/DDBJ whole genome shotgun (WGS) entry which is preliminary data.</text>
</comment>
<gene>
    <name evidence="1" type="ORF">ACFFFR_10740</name>
</gene>
<accession>A0ABV6PCJ3</accession>
<dbReference type="Gene3D" id="3.50.50.60">
    <property type="entry name" value="FAD/NAD(P)-binding domain"/>
    <property type="match status" value="2"/>
</dbReference>
<name>A0ABV6PCJ3_9MICC</name>
<dbReference type="PANTHER" id="PTHR10668">
    <property type="entry name" value="PHYTOENE DEHYDROGENASE"/>
    <property type="match status" value="1"/>
</dbReference>
<reference evidence="1 2" key="1">
    <citation type="submission" date="2024-09" db="EMBL/GenBank/DDBJ databases">
        <authorList>
            <person name="Sun Q."/>
            <person name="Mori K."/>
        </authorList>
    </citation>
    <scope>NUCLEOTIDE SEQUENCE [LARGE SCALE GENOMIC DNA]</scope>
    <source>
        <strain evidence="1 2">NCAIM B.02604</strain>
    </source>
</reference>
<dbReference type="Proteomes" id="UP001589862">
    <property type="component" value="Unassembled WGS sequence"/>
</dbReference>
<organism evidence="1 2">
    <name type="scientific">Micrococcoides hystricis</name>
    <dbReference type="NCBI Taxonomy" id="1572761"/>
    <lineage>
        <taxon>Bacteria</taxon>
        <taxon>Bacillati</taxon>
        <taxon>Actinomycetota</taxon>
        <taxon>Actinomycetes</taxon>
        <taxon>Micrococcales</taxon>
        <taxon>Micrococcaceae</taxon>
        <taxon>Micrococcoides</taxon>
    </lineage>
</organism>
<dbReference type="Pfam" id="PF13450">
    <property type="entry name" value="NAD_binding_8"/>
    <property type="match status" value="1"/>
</dbReference>
<keyword evidence="2" id="KW-1185">Reference proteome</keyword>
<dbReference type="RefSeq" id="WP_377460328.1">
    <property type="nucleotide sequence ID" value="NZ_JBHLUB010000032.1"/>
</dbReference>
<dbReference type="SUPFAM" id="SSF51905">
    <property type="entry name" value="FAD/NAD(P)-binding domain"/>
    <property type="match status" value="1"/>
</dbReference>
<protein>
    <submittedName>
        <fullName evidence="1">Phytoene desaturase family protein</fullName>
    </submittedName>
</protein>
<proteinExistence type="predicted"/>
<evidence type="ECO:0000313" key="2">
    <source>
        <dbReference type="Proteomes" id="UP001589862"/>
    </source>
</evidence>
<dbReference type="PANTHER" id="PTHR10668:SF105">
    <property type="entry name" value="DEHYDROGENASE-RELATED"/>
    <property type="match status" value="1"/>
</dbReference>